<name>A0ABD1W249_9LAMI</name>
<keyword evidence="2" id="KW-1185">Reference proteome</keyword>
<protein>
    <submittedName>
        <fullName evidence="1">Uncharacterized protein</fullName>
    </submittedName>
</protein>
<comment type="caution">
    <text evidence="1">The sequence shown here is derived from an EMBL/GenBank/DDBJ whole genome shotgun (WGS) entry which is preliminary data.</text>
</comment>
<reference evidence="2" key="1">
    <citation type="submission" date="2024-07" db="EMBL/GenBank/DDBJ databases">
        <title>Two chromosome-level genome assemblies of Korean endemic species Abeliophyllum distichum and Forsythia ovata (Oleaceae).</title>
        <authorList>
            <person name="Jang H."/>
        </authorList>
    </citation>
    <scope>NUCLEOTIDE SEQUENCE [LARGE SCALE GENOMIC DNA]</scope>
</reference>
<evidence type="ECO:0000313" key="1">
    <source>
        <dbReference type="EMBL" id="KAL2543734.1"/>
    </source>
</evidence>
<proteinExistence type="predicted"/>
<dbReference type="EMBL" id="JBFOLJ010000004">
    <property type="protein sequence ID" value="KAL2543734.1"/>
    <property type="molecule type" value="Genomic_DNA"/>
</dbReference>
<evidence type="ECO:0000313" key="2">
    <source>
        <dbReference type="Proteomes" id="UP001604277"/>
    </source>
</evidence>
<dbReference type="Proteomes" id="UP001604277">
    <property type="component" value="Unassembled WGS sequence"/>
</dbReference>
<accession>A0ABD1W249</accession>
<organism evidence="1 2">
    <name type="scientific">Forsythia ovata</name>
    <dbReference type="NCBI Taxonomy" id="205694"/>
    <lineage>
        <taxon>Eukaryota</taxon>
        <taxon>Viridiplantae</taxon>
        <taxon>Streptophyta</taxon>
        <taxon>Embryophyta</taxon>
        <taxon>Tracheophyta</taxon>
        <taxon>Spermatophyta</taxon>
        <taxon>Magnoliopsida</taxon>
        <taxon>eudicotyledons</taxon>
        <taxon>Gunneridae</taxon>
        <taxon>Pentapetalae</taxon>
        <taxon>asterids</taxon>
        <taxon>lamiids</taxon>
        <taxon>Lamiales</taxon>
        <taxon>Oleaceae</taxon>
        <taxon>Forsythieae</taxon>
        <taxon>Forsythia</taxon>
    </lineage>
</organism>
<gene>
    <name evidence="1" type="ORF">Fot_12967</name>
</gene>
<sequence>MSVGGKASDQPKRTPVSQEEIESILSHFYYLHDSRIDNIAARMQATFVKIPGKSLPLAKAEWFRGGAKIDLGEFDSSPAGERLRGLASCEYTGSQASWSARLYERWCGSGGGQHVVLAKSLEEG</sequence>
<dbReference type="AlphaFoldDB" id="A0ABD1W249"/>